<evidence type="ECO:0000259" key="1">
    <source>
        <dbReference type="PROSITE" id="PS51704"/>
    </source>
</evidence>
<dbReference type="PANTHER" id="PTHR46211">
    <property type="entry name" value="GLYCEROPHOSPHORYL DIESTER PHOSPHODIESTERASE"/>
    <property type="match status" value="1"/>
</dbReference>
<dbReference type="InterPro" id="IPR030395">
    <property type="entry name" value="GP_PDE_dom"/>
</dbReference>
<dbReference type="Gene3D" id="3.20.20.190">
    <property type="entry name" value="Phosphatidylinositol (PI) phosphodiesterase"/>
    <property type="match status" value="1"/>
</dbReference>
<evidence type="ECO:0000313" key="2">
    <source>
        <dbReference type="EMBL" id="MCL2914388.1"/>
    </source>
</evidence>
<protein>
    <submittedName>
        <fullName evidence="2">Glycerophosphodiester phosphodiesterase</fullName>
    </submittedName>
</protein>
<proteinExistence type="predicted"/>
<organism evidence="2 3">
    <name type="scientific">Shewanella corallii</name>
    <dbReference type="NCBI Taxonomy" id="560080"/>
    <lineage>
        <taxon>Bacteria</taxon>
        <taxon>Pseudomonadati</taxon>
        <taxon>Pseudomonadota</taxon>
        <taxon>Gammaproteobacteria</taxon>
        <taxon>Alteromonadales</taxon>
        <taxon>Shewanellaceae</taxon>
        <taxon>Shewanella</taxon>
    </lineage>
</organism>
<comment type="caution">
    <text evidence="2">The sequence shown here is derived from an EMBL/GenBank/DDBJ whole genome shotgun (WGS) entry which is preliminary data.</text>
</comment>
<name>A0ABT0N7H5_9GAMM</name>
<dbReference type="PROSITE" id="PS51704">
    <property type="entry name" value="GP_PDE"/>
    <property type="match status" value="1"/>
</dbReference>
<dbReference type="EMBL" id="JAKIKT010000004">
    <property type="protein sequence ID" value="MCL2914388.1"/>
    <property type="molecule type" value="Genomic_DNA"/>
</dbReference>
<dbReference type="InterPro" id="IPR017946">
    <property type="entry name" value="PLC-like_Pdiesterase_TIM-brl"/>
</dbReference>
<reference evidence="2 3" key="1">
    <citation type="submission" date="2022-01" db="EMBL/GenBank/DDBJ databases">
        <title>Whole genome-based taxonomy of the Shewanellaceae.</title>
        <authorList>
            <person name="Martin-Rodriguez A.J."/>
        </authorList>
    </citation>
    <scope>NUCLEOTIDE SEQUENCE [LARGE SCALE GENOMIC DNA]</scope>
    <source>
        <strain evidence="2 3">DSM 21332</strain>
    </source>
</reference>
<dbReference type="RefSeq" id="WP_249249090.1">
    <property type="nucleotide sequence ID" value="NZ_JAKIKT010000004.1"/>
</dbReference>
<gene>
    <name evidence="2" type="ORF">L2725_11500</name>
</gene>
<accession>A0ABT0N7H5</accession>
<dbReference type="Proteomes" id="UP001202831">
    <property type="component" value="Unassembled WGS sequence"/>
</dbReference>
<sequence>MLIFAHRGASGYAPENTVKAMQLALDMGASAVELDIHLVEDELYVFHDRWLDPKSSGKGLISGHSKAALAKVSLDGEPIPTLWQLMAAMQPRPLVNIELKGENTAEPLIVLYPRLISELGYTSQQLLISSFNHRYLLEVKQALPEALVAPLVEGVPLDFAACGDKLDAFSIHLDVNFITEEMVSDAHSRGLKVYVYTVDREQDILWMQQMGVDGIFTNYPDRAQQILQ</sequence>
<dbReference type="SUPFAM" id="SSF51695">
    <property type="entry name" value="PLC-like phosphodiesterases"/>
    <property type="match status" value="1"/>
</dbReference>
<dbReference type="Pfam" id="PF03009">
    <property type="entry name" value="GDPD"/>
    <property type="match status" value="1"/>
</dbReference>
<evidence type="ECO:0000313" key="3">
    <source>
        <dbReference type="Proteomes" id="UP001202831"/>
    </source>
</evidence>
<dbReference type="CDD" id="cd08556">
    <property type="entry name" value="GDPD"/>
    <property type="match status" value="1"/>
</dbReference>
<feature type="domain" description="GP-PDE" evidence="1">
    <location>
        <begin position="1"/>
        <end position="227"/>
    </location>
</feature>
<dbReference type="PANTHER" id="PTHR46211:SF1">
    <property type="entry name" value="GLYCEROPHOSPHODIESTER PHOSPHODIESTERASE, CYTOPLASMIC"/>
    <property type="match status" value="1"/>
</dbReference>
<keyword evidence="3" id="KW-1185">Reference proteome</keyword>